<evidence type="ECO:0000313" key="1">
    <source>
        <dbReference type="EMBL" id="PSR25264.1"/>
    </source>
</evidence>
<sequence>MSSKPCVQGVGRICRMKSRIRGMVFNYITSTFEGELMENPPKGELAWVPKQGTLSLLMQDWFKKMRFPLFFEDGTLEIFSLWDGNSLIQEPVKRL</sequence>
<name>A0A2T2WSP6_SULTH</name>
<organism evidence="1 2">
    <name type="scientific">Sulfobacillus thermosulfidooxidans</name>
    <dbReference type="NCBI Taxonomy" id="28034"/>
    <lineage>
        <taxon>Bacteria</taxon>
        <taxon>Bacillati</taxon>
        <taxon>Bacillota</taxon>
        <taxon>Clostridia</taxon>
        <taxon>Eubacteriales</taxon>
        <taxon>Clostridiales Family XVII. Incertae Sedis</taxon>
        <taxon>Sulfobacillus</taxon>
    </lineage>
</organism>
<proteinExistence type="predicted"/>
<dbReference type="AlphaFoldDB" id="A0A2T2WSP6"/>
<dbReference type="Proteomes" id="UP000242705">
    <property type="component" value="Unassembled WGS sequence"/>
</dbReference>
<comment type="caution">
    <text evidence="1">The sequence shown here is derived from an EMBL/GenBank/DDBJ whole genome shotgun (WGS) entry which is preliminary data.</text>
</comment>
<accession>A0A2T2WSP6</accession>
<gene>
    <name evidence="1" type="ORF">C7B47_12620</name>
</gene>
<reference evidence="1 2" key="1">
    <citation type="journal article" date="2014" name="BMC Genomics">
        <title>Comparison of environmental and isolate Sulfobacillus genomes reveals diverse carbon, sulfur, nitrogen, and hydrogen metabolisms.</title>
        <authorList>
            <person name="Justice N.B."/>
            <person name="Norman A."/>
            <person name="Brown C.T."/>
            <person name="Singh A."/>
            <person name="Thomas B.C."/>
            <person name="Banfield J.F."/>
        </authorList>
    </citation>
    <scope>NUCLEOTIDE SEQUENCE [LARGE SCALE GENOMIC DNA]</scope>
    <source>
        <strain evidence="1">AMDSBA5</strain>
    </source>
</reference>
<evidence type="ECO:0000313" key="2">
    <source>
        <dbReference type="Proteomes" id="UP000242705"/>
    </source>
</evidence>
<protein>
    <submittedName>
        <fullName evidence="1">Uncharacterized protein</fullName>
    </submittedName>
</protein>
<dbReference type="EMBL" id="PXYX01000033">
    <property type="protein sequence ID" value="PSR25264.1"/>
    <property type="molecule type" value="Genomic_DNA"/>
</dbReference>